<evidence type="ECO:0000256" key="2">
    <source>
        <dbReference type="SAM" id="SignalP"/>
    </source>
</evidence>
<dbReference type="Proteomes" id="UP000008068">
    <property type="component" value="Unassembled WGS sequence"/>
</dbReference>
<gene>
    <name evidence="3" type="ORF">CAEBREN_01606</name>
</gene>
<feature type="region of interest" description="Disordered" evidence="1">
    <location>
        <begin position="177"/>
        <end position="213"/>
    </location>
</feature>
<dbReference type="eggNOG" id="ENOG502TMEZ">
    <property type="taxonomic scope" value="Eukaryota"/>
</dbReference>
<dbReference type="OMA" id="MDEHIVE"/>
<accession>G0MGU0</accession>
<evidence type="ECO:0000313" key="3">
    <source>
        <dbReference type="EMBL" id="EGT58109.1"/>
    </source>
</evidence>
<proteinExistence type="predicted"/>
<feature type="chain" id="PRO_5003403475" evidence="2">
    <location>
        <begin position="19"/>
        <end position="350"/>
    </location>
</feature>
<name>G0MGU0_CAEBE</name>
<dbReference type="InParanoid" id="G0MGU0"/>
<sequence>MRLLSAILLLAAAVAVFSKTTAPRVLSIQVNRCPTPDSYSNIHEEEETVSNYFVSESKKVIQSEFVETIRFMANESGTVQFFVVGQGNFSVDIEADNTVIEGINGVHHVDGQDGGAVITLPFKILQGVRETTINMTFNTRTIKKVTLIYASTKSLEPPRPPSLYTSLIFSPEDIQTIENLPKNGTGSGSNTESEEEFPGTSGKPSRPLRNGTADATVIDSPYNLQYNPFSSEKNIEGSSSSLRFDNLAMNRLSSNQMEEYGKKHFYNLSIKKSEHGQMVFDVSGDGKKWVAVKSHKENIKVWKVMEVIDGRAVLPYRDGAEYVDEDRIVAVLINGFEKRTHIYVHVTRVD</sequence>
<keyword evidence="4" id="KW-1185">Reference proteome</keyword>
<protein>
    <submittedName>
        <fullName evidence="3">Uncharacterized protein</fullName>
    </submittedName>
</protein>
<evidence type="ECO:0000256" key="1">
    <source>
        <dbReference type="SAM" id="MobiDB-lite"/>
    </source>
</evidence>
<dbReference type="EMBL" id="GL379794">
    <property type="protein sequence ID" value="EGT58109.1"/>
    <property type="molecule type" value="Genomic_DNA"/>
</dbReference>
<dbReference type="OrthoDB" id="5851267at2759"/>
<keyword evidence="2" id="KW-0732">Signal</keyword>
<evidence type="ECO:0000313" key="4">
    <source>
        <dbReference type="Proteomes" id="UP000008068"/>
    </source>
</evidence>
<dbReference type="AlphaFoldDB" id="G0MGU0"/>
<dbReference type="HOGENOM" id="CLU_792815_0_0_1"/>
<organism evidence="4">
    <name type="scientific">Caenorhabditis brenneri</name>
    <name type="common">Nematode worm</name>
    <dbReference type="NCBI Taxonomy" id="135651"/>
    <lineage>
        <taxon>Eukaryota</taxon>
        <taxon>Metazoa</taxon>
        <taxon>Ecdysozoa</taxon>
        <taxon>Nematoda</taxon>
        <taxon>Chromadorea</taxon>
        <taxon>Rhabditida</taxon>
        <taxon>Rhabditina</taxon>
        <taxon>Rhabditomorpha</taxon>
        <taxon>Rhabditoidea</taxon>
        <taxon>Rhabditidae</taxon>
        <taxon>Peloderinae</taxon>
        <taxon>Caenorhabditis</taxon>
    </lineage>
</organism>
<feature type="signal peptide" evidence="2">
    <location>
        <begin position="1"/>
        <end position="18"/>
    </location>
</feature>
<reference evidence="4" key="1">
    <citation type="submission" date="2011-07" db="EMBL/GenBank/DDBJ databases">
        <authorList>
            <consortium name="Caenorhabditis brenneri Sequencing and Analysis Consortium"/>
            <person name="Wilson R.K."/>
        </authorList>
    </citation>
    <scope>NUCLEOTIDE SEQUENCE [LARGE SCALE GENOMIC DNA]</scope>
    <source>
        <strain evidence="4">PB2801</strain>
    </source>
</reference>